<dbReference type="GO" id="GO:0003700">
    <property type="term" value="F:DNA-binding transcription factor activity"/>
    <property type="evidence" value="ECO:0007669"/>
    <property type="project" value="InterPro"/>
</dbReference>
<dbReference type="AlphaFoldDB" id="A0A084ELQ5"/>
<dbReference type="InterPro" id="IPR018060">
    <property type="entry name" value="HTH_AraC"/>
</dbReference>
<sequence length="314" mass="34805">MGPQHWDLPLSAARGVVPDNRGPLSYSVDAEQGPVRLRYFTPPEKVRPYFGSLYIFSVAADHYADVTRADVAQLRLMLRGDGRYHFQDGSVQRPPAIGLIGPTQGATRFELDAPTRLLGVSLLPAGWLALHGGDADKLADGLCDLAAERDDGFLDLLAQLQRMEDGDAMAALTWSFLAERIKPLPEATWAILRAIDSWLIGEGSPRIEVLSEMTELSPRQLARITNKLYGAPPKLLARKYRALRCSARIALDHESWQALCDDGSFYDQSHFIREIKHFIGMTPHQLQTEPTAVVQLTLLRRTLGGDVAVLNRLS</sequence>
<evidence type="ECO:0000259" key="1">
    <source>
        <dbReference type="PROSITE" id="PS01124"/>
    </source>
</evidence>
<reference evidence="2 3" key="1">
    <citation type="submission" date="2014-03" db="EMBL/GenBank/DDBJ databases">
        <title>Genome sequence of Sphingobium yanoikuyae B1.</title>
        <authorList>
            <person name="Gan H.M."/>
            <person name="Gan H.Y."/>
            <person name="Savka M.A."/>
        </authorList>
    </citation>
    <scope>NUCLEOTIDE SEQUENCE [LARGE SCALE GENOMIC DNA]</scope>
    <source>
        <strain evidence="2 3">B1</strain>
    </source>
</reference>
<protein>
    <submittedName>
        <fullName evidence="2">DNA-binding domain-containing protein, AraC-type</fullName>
    </submittedName>
</protein>
<comment type="caution">
    <text evidence="2">The sequence shown here is derived from an EMBL/GenBank/DDBJ whole genome shotgun (WGS) entry which is preliminary data.</text>
</comment>
<dbReference type="Gene3D" id="1.10.10.60">
    <property type="entry name" value="Homeodomain-like"/>
    <property type="match status" value="1"/>
</dbReference>
<dbReference type="GO" id="GO:0043565">
    <property type="term" value="F:sequence-specific DNA binding"/>
    <property type="evidence" value="ECO:0007669"/>
    <property type="project" value="InterPro"/>
</dbReference>
<dbReference type="Pfam" id="PF12833">
    <property type="entry name" value="HTH_18"/>
    <property type="match status" value="1"/>
</dbReference>
<organism evidence="2 3">
    <name type="scientific">Sphingobium yanoikuyae</name>
    <name type="common">Sphingomonas yanoikuyae</name>
    <dbReference type="NCBI Taxonomy" id="13690"/>
    <lineage>
        <taxon>Bacteria</taxon>
        <taxon>Pseudomonadati</taxon>
        <taxon>Pseudomonadota</taxon>
        <taxon>Alphaproteobacteria</taxon>
        <taxon>Sphingomonadales</taxon>
        <taxon>Sphingomonadaceae</taxon>
        <taxon>Sphingobium</taxon>
    </lineage>
</organism>
<keyword evidence="2" id="KW-0238">DNA-binding</keyword>
<dbReference type="eggNOG" id="COG2207">
    <property type="taxonomic scope" value="Bacteria"/>
</dbReference>
<accession>A0A084ELQ5</accession>
<dbReference type="PATRIC" id="fig|13690.10.peg.2339"/>
<dbReference type="SMART" id="SM00342">
    <property type="entry name" value="HTH_ARAC"/>
    <property type="match status" value="1"/>
</dbReference>
<dbReference type="STRING" id="13690.AX777_07605"/>
<proteinExistence type="predicted"/>
<dbReference type="Proteomes" id="UP000028534">
    <property type="component" value="Unassembled WGS sequence"/>
</dbReference>
<dbReference type="RefSeq" id="WP_037519424.1">
    <property type="nucleotide sequence ID" value="NZ_DAMCJX010000006.1"/>
</dbReference>
<dbReference type="EMBL" id="JGVR01000012">
    <property type="protein sequence ID" value="KEZ18897.1"/>
    <property type="molecule type" value="Genomic_DNA"/>
</dbReference>
<name>A0A084ELQ5_SPHYA</name>
<evidence type="ECO:0000313" key="3">
    <source>
        <dbReference type="Proteomes" id="UP000028534"/>
    </source>
</evidence>
<evidence type="ECO:0000313" key="2">
    <source>
        <dbReference type="EMBL" id="KEZ18897.1"/>
    </source>
</evidence>
<dbReference type="PROSITE" id="PS01124">
    <property type="entry name" value="HTH_ARAC_FAMILY_2"/>
    <property type="match status" value="1"/>
</dbReference>
<feature type="domain" description="HTH araC/xylS-type" evidence="1">
    <location>
        <begin position="189"/>
        <end position="289"/>
    </location>
</feature>
<gene>
    <name evidence="2" type="ORF">CP98_02278</name>
</gene>